<proteinExistence type="predicted"/>
<evidence type="ECO:0000313" key="2">
    <source>
        <dbReference type="Proteomes" id="UP001049518"/>
    </source>
</evidence>
<accession>A0ABX8R0E4</accession>
<sequence length="71" mass="8495">MDDQEELRLQQQYPMWHIRRIPAMDCFMATRLGRPLTQRELYYGLCATVIEDTFQDLRETLSGQSKIEEDL</sequence>
<dbReference type="Proteomes" id="UP001049518">
    <property type="component" value="Chromosome"/>
</dbReference>
<protein>
    <submittedName>
        <fullName evidence="1">Uncharacterized protein</fullName>
    </submittedName>
</protein>
<organism evidence="1 2">
    <name type="scientific">Actinomadura graeca</name>
    <dbReference type="NCBI Taxonomy" id="2750812"/>
    <lineage>
        <taxon>Bacteria</taxon>
        <taxon>Bacillati</taxon>
        <taxon>Actinomycetota</taxon>
        <taxon>Actinomycetes</taxon>
        <taxon>Streptosporangiales</taxon>
        <taxon>Thermomonosporaceae</taxon>
        <taxon>Actinomadura</taxon>
    </lineage>
</organism>
<gene>
    <name evidence="1" type="ORF">AGRA3207_005864</name>
</gene>
<dbReference type="RefSeq" id="WP_231330386.1">
    <property type="nucleotide sequence ID" value="NZ_CP059572.1"/>
</dbReference>
<dbReference type="EMBL" id="CP059572">
    <property type="protein sequence ID" value="QXJ24525.1"/>
    <property type="molecule type" value="Genomic_DNA"/>
</dbReference>
<reference evidence="1" key="1">
    <citation type="submission" date="2020-07" db="EMBL/GenBank/DDBJ databases">
        <authorList>
            <person name="Tarantini F.S."/>
            <person name="Hong K.W."/>
            <person name="Chan K.G."/>
        </authorList>
    </citation>
    <scope>NUCLEOTIDE SEQUENCE</scope>
    <source>
        <strain evidence="1">32-07</strain>
    </source>
</reference>
<name>A0ABX8R0E4_9ACTN</name>
<evidence type="ECO:0000313" key="1">
    <source>
        <dbReference type="EMBL" id="QXJ24525.1"/>
    </source>
</evidence>
<keyword evidence="2" id="KW-1185">Reference proteome</keyword>